<evidence type="ECO:0000259" key="3">
    <source>
        <dbReference type="PROSITE" id="PS50102"/>
    </source>
</evidence>
<dbReference type="PROSITE" id="PS50102">
    <property type="entry name" value="RRM"/>
    <property type="match status" value="1"/>
</dbReference>
<dbReference type="PANTHER" id="PTHR34427:SF5">
    <property type="entry name" value="DUF4283 DOMAIN-CONTAINING PROTEIN"/>
    <property type="match status" value="1"/>
</dbReference>
<keyword evidence="1" id="KW-0694">RNA-binding</keyword>
<dbReference type="GO" id="GO:0003723">
    <property type="term" value="F:RNA binding"/>
    <property type="evidence" value="ECO:0007669"/>
    <property type="project" value="UniProtKB-UniRule"/>
</dbReference>
<evidence type="ECO:0000313" key="4">
    <source>
        <dbReference type="EMBL" id="KAJ4839266.1"/>
    </source>
</evidence>
<keyword evidence="5" id="KW-1185">Reference proteome</keyword>
<feature type="domain" description="RRM" evidence="3">
    <location>
        <begin position="104"/>
        <end position="181"/>
    </location>
</feature>
<comment type="caution">
    <text evidence="4">The sequence shown here is derived from an EMBL/GenBank/DDBJ whole genome shotgun (WGS) entry which is preliminary data.</text>
</comment>
<dbReference type="EMBL" id="JAKUCV010003363">
    <property type="protein sequence ID" value="KAJ4839266.1"/>
    <property type="molecule type" value="Genomic_DNA"/>
</dbReference>
<name>A0A9Q0JE11_9ROSI</name>
<dbReference type="PANTHER" id="PTHR34427">
    <property type="entry name" value="DUF4283 DOMAIN PROTEIN"/>
    <property type="match status" value="1"/>
</dbReference>
<dbReference type="Proteomes" id="UP001141552">
    <property type="component" value="Unassembled WGS sequence"/>
</dbReference>
<evidence type="ECO:0000256" key="2">
    <source>
        <dbReference type="SAM" id="MobiDB-lite"/>
    </source>
</evidence>
<dbReference type="CDD" id="cd00590">
    <property type="entry name" value="RRM_SF"/>
    <property type="match status" value="1"/>
</dbReference>
<feature type="compositionally biased region" description="Basic and acidic residues" evidence="2">
    <location>
        <begin position="473"/>
        <end position="487"/>
    </location>
</feature>
<evidence type="ECO:0000313" key="5">
    <source>
        <dbReference type="Proteomes" id="UP001141552"/>
    </source>
</evidence>
<dbReference type="InterPro" id="IPR035979">
    <property type="entry name" value="RBD_domain_sf"/>
</dbReference>
<feature type="region of interest" description="Disordered" evidence="2">
    <location>
        <begin position="35"/>
        <end position="84"/>
    </location>
</feature>
<feature type="compositionally biased region" description="Basic and acidic residues" evidence="2">
    <location>
        <begin position="54"/>
        <end position="64"/>
    </location>
</feature>
<feature type="compositionally biased region" description="Basic and acidic residues" evidence="2">
    <location>
        <begin position="35"/>
        <end position="46"/>
    </location>
</feature>
<evidence type="ECO:0000256" key="1">
    <source>
        <dbReference type="PROSITE-ProRule" id="PRU00176"/>
    </source>
</evidence>
<gene>
    <name evidence="4" type="ORF">Tsubulata_005978</name>
</gene>
<dbReference type="SMART" id="SM00360">
    <property type="entry name" value="RRM"/>
    <property type="match status" value="1"/>
</dbReference>
<dbReference type="Gene3D" id="3.30.70.330">
    <property type="match status" value="1"/>
</dbReference>
<dbReference type="InterPro" id="IPR000504">
    <property type="entry name" value="RRM_dom"/>
</dbReference>
<protein>
    <recommendedName>
        <fullName evidence="3">RRM domain-containing protein</fullName>
    </recommendedName>
</protein>
<dbReference type="SUPFAM" id="SSF54928">
    <property type="entry name" value="RNA-binding domain, RBD"/>
    <property type="match status" value="1"/>
</dbReference>
<reference evidence="4" key="2">
    <citation type="journal article" date="2023" name="Plants (Basel)">
        <title>Annotation of the Turnera subulata (Passifloraceae) Draft Genome Reveals the S-Locus Evolved after the Divergence of Turneroideae from Passifloroideae in a Stepwise Manner.</title>
        <authorList>
            <person name="Henning P.M."/>
            <person name="Roalson E.H."/>
            <person name="Mir W."/>
            <person name="McCubbin A.G."/>
            <person name="Shore J.S."/>
        </authorList>
    </citation>
    <scope>NUCLEOTIDE SEQUENCE</scope>
    <source>
        <strain evidence="4">F60SS</strain>
    </source>
</reference>
<feature type="region of interest" description="Disordered" evidence="2">
    <location>
        <begin position="1"/>
        <end position="21"/>
    </location>
</feature>
<dbReference type="Pfam" id="PF00076">
    <property type="entry name" value="RRM_1"/>
    <property type="match status" value="1"/>
</dbReference>
<organism evidence="4 5">
    <name type="scientific">Turnera subulata</name>
    <dbReference type="NCBI Taxonomy" id="218843"/>
    <lineage>
        <taxon>Eukaryota</taxon>
        <taxon>Viridiplantae</taxon>
        <taxon>Streptophyta</taxon>
        <taxon>Embryophyta</taxon>
        <taxon>Tracheophyta</taxon>
        <taxon>Spermatophyta</taxon>
        <taxon>Magnoliopsida</taxon>
        <taxon>eudicotyledons</taxon>
        <taxon>Gunneridae</taxon>
        <taxon>Pentapetalae</taxon>
        <taxon>rosids</taxon>
        <taxon>fabids</taxon>
        <taxon>Malpighiales</taxon>
        <taxon>Passifloraceae</taxon>
        <taxon>Turnera</taxon>
    </lineage>
</organism>
<sequence>MDSPSRFSRTGMARDSGRVRERVFVGNGVRGRRAWGDREAERDRVSAYRHSLSSRREYGSDRRSVSRRQGSKRPAIGGGSNKPSFFSRWDRDRVQRAIDAGIVESVYVENLPPHWSPIDVFKKFSTLGGVIDVFLPGRPARNGLRYGFVKFVSNGRASKIVEKINGMNSFEGPFIANLARSKVEGKGRAVVRETALHGDSSSGQVRDGFLFSQAVGRSPSSLNPPLVVPVETEKGVAGRKVDGEGVSFRYEPTRDNLDFLQTCAFGVLSDGIEWQVAAEMLLAMSKHCTGVKRLGGSYILVPFQSRKAMIECVEVVKASSQELLDLFKAWEEGDHTTHRLCWLNVTGTPPQAWCEDFFRHIAVRFGRFVRLLNNLSCSDDLAVARIQVLTTHKAPIAITFKTRIGIKVFEISVMEAQGCAPLECDAGFERCNIRAPVGPDNLVANRSVTAESGCCRPMRSRLDQSKKLKAHKGRDGSSEESADPFRIKETIKNMEESAKTVSSAEPEVSRVSESIETGEVHPLRVIERRIINHKIAIYQVNFPPNKDSMDQPLRNTETSNYLLEKVLLGGKRSIASTLSLSILEIKIGKAK</sequence>
<dbReference type="InterPro" id="IPR012677">
    <property type="entry name" value="Nucleotide-bd_a/b_plait_sf"/>
</dbReference>
<feature type="region of interest" description="Disordered" evidence="2">
    <location>
        <begin position="465"/>
        <end position="487"/>
    </location>
</feature>
<reference evidence="4" key="1">
    <citation type="submission" date="2022-02" db="EMBL/GenBank/DDBJ databases">
        <authorList>
            <person name="Henning P.M."/>
            <person name="McCubbin A.G."/>
            <person name="Shore J.S."/>
        </authorList>
    </citation>
    <scope>NUCLEOTIDE SEQUENCE</scope>
    <source>
        <strain evidence="4">F60SS</strain>
        <tissue evidence="4">Leaves</tissue>
    </source>
</reference>
<dbReference type="AlphaFoldDB" id="A0A9Q0JE11"/>
<accession>A0A9Q0JE11</accession>
<proteinExistence type="predicted"/>